<reference evidence="1 2" key="1">
    <citation type="submission" date="2020-12" db="EMBL/GenBank/DDBJ databases">
        <title>Metabolic potential, ecology and presence of endohyphal bacteria is reflected in genomic diversity of Mucoromycotina.</title>
        <authorList>
            <person name="Muszewska A."/>
            <person name="Okrasinska A."/>
            <person name="Steczkiewicz K."/>
            <person name="Drgas O."/>
            <person name="Orlowska M."/>
            <person name="Perlinska-Lenart U."/>
            <person name="Aleksandrzak-Piekarczyk T."/>
            <person name="Szatraj K."/>
            <person name="Zielenkiewicz U."/>
            <person name="Pilsyk S."/>
            <person name="Malc E."/>
            <person name="Mieczkowski P."/>
            <person name="Kruszewska J.S."/>
            <person name="Biernat P."/>
            <person name="Pawlowska J."/>
        </authorList>
    </citation>
    <scope>NUCLEOTIDE SEQUENCE [LARGE SCALE GENOMIC DNA]</scope>
    <source>
        <strain evidence="1 2">CBS 142.35</strain>
    </source>
</reference>
<dbReference type="Proteomes" id="UP000646827">
    <property type="component" value="Unassembled WGS sequence"/>
</dbReference>
<evidence type="ECO:0000313" key="1">
    <source>
        <dbReference type="EMBL" id="KAG2217977.1"/>
    </source>
</evidence>
<gene>
    <name evidence="1" type="ORF">INT45_006231</name>
</gene>
<sequence length="224" mass="26321">MTSLQFGEWVERHKRRVYWSQHIITKPTKKDTDKRVRDLYVLEREHHDNVAAFIEKDIPNFQDHIQSLKNSGHVVIGYCRKPDSNETHDARFRSIQLMVYQLIDRCHVQKVFVSPKSNSNQPLMKRDKRLCTHELNELQSVHGSTKDMIKFIKNSTKKVLIVVLGFKGLTTNVNDLKQFLMKVDNVSSIIVDQLPMRYEILLLNRQELIADHNNSINLFESNIQ</sequence>
<keyword evidence="2" id="KW-1185">Reference proteome</keyword>
<organism evidence="1 2">
    <name type="scientific">Circinella minor</name>
    <dbReference type="NCBI Taxonomy" id="1195481"/>
    <lineage>
        <taxon>Eukaryota</taxon>
        <taxon>Fungi</taxon>
        <taxon>Fungi incertae sedis</taxon>
        <taxon>Mucoromycota</taxon>
        <taxon>Mucoromycotina</taxon>
        <taxon>Mucoromycetes</taxon>
        <taxon>Mucorales</taxon>
        <taxon>Lichtheimiaceae</taxon>
        <taxon>Circinella</taxon>
    </lineage>
</organism>
<dbReference type="OrthoDB" id="2270519at2759"/>
<protein>
    <submittedName>
        <fullName evidence="1">Uncharacterized protein</fullName>
    </submittedName>
</protein>
<dbReference type="AlphaFoldDB" id="A0A8H7RXE9"/>
<evidence type="ECO:0000313" key="2">
    <source>
        <dbReference type="Proteomes" id="UP000646827"/>
    </source>
</evidence>
<accession>A0A8H7RXE9</accession>
<proteinExistence type="predicted"/>
<dbReference type="EMBL" id="JAEPRB010000259">
    <property type="protein sequence ID" value="KAG2217977.1"/>
    <property type="molecule type" value="Genomic_DNA"/>
</dbReference>
<comment type="caution">
    <text evidence="1">The sequence shown here is derived from an EMBL/GenBank/DDBJ whole genome shotgun (WGS) entry which is preliminary data.</text>
</comment>
<name>A0A8H7RXE9_9FUNG</name>